<keyword evidence="3" id="KW-1185">Reference proteome</keyword>
<dbReference type="GeneID" id="94846563"/>
<dbReference type="EMBL" id="MLAK01001224">
    <property type="protein sequence ID" value="OHS95766.1"/>
    <property type="molecule type" value="Genomic_DNA"/>
</dbReference>
<evidence type="ECO:0000313" key="3">
    <source>
        <dbReference type="Proteomes" id="UP000179807"/>
    </source>
</evidence>
<dbReference type="PANTHER" id="PTHR10562">
    <property type="entry name" value="SMALL UBIQUITIN-RELATED MODIFIER"/>
    <property type="match status" value="1"/>
</dbReference>
<accession>A0A1J4J9B2</accession>
<gene>
    <name evidence="2" type="ORF">TRFO_38126</name>
</gene>
<dbReference type="Proteomes" id="UP000179807">
    <property type="component" value="Unassembled WGS sequence"/>
</dbReference>
<dbReference type="Gene3D" id="3.10.20.90">
    <property type="entry name" value="Phosphatidylinositol 3-kinase Catalytic Subunit, Chain A, domain 1"/>
    <property type="match status" value="3"/>
</dbReference>
<proteinExistence type="predicted"/>
<evidence type="ECO:0008006" key="4">
    <source>
        <dbReference type="Google" id="ProtNLM"/>
    </source>
</evidence>
<feature type="region of interest" description="Disordered" evidence="1">
    <location>
        <begin position="395"/>
        <end position="420"/>
    </location>
</feature>
<reference evidence="2" key="1">
    <citation type="submission" date="2016-10" db="EMBL/GenBank/DDBJ databases">
        <authorList>
            <person name="Benchimol M."/>
            <person name="Almeida L.G."/>
            <person name="Vasconcelos A.T."/>
            <person name="Perreira-Neves A."/>
            <person name="Rosa I.A."/>
            <person name="Tasca T."/>
            <person name="Bogo M.R."/>
            <person name="de Souza W."/>
        </authorList>
    </citation>
    <scope>NUCLEOTIDE SEQUENCE [LARGE SCALE GENOMIC DNA]</scope>
    <source>
        <strain evidence="2">K</strain>
    </source>
</reference>
<dbReference type="RefSeq" id="XP_068348903.1">
    <property type="nucleotide sequence ID" value="XM_068511859.1"/>
</dbReference>
<protein>
    <recommendedName>
        <fullName evidence="4">Ubiquitin-like domain-containing protein</fullName>
    </recommendedName>
</protein>
<dbReference type="AlphaFoldDB" id="A0A1J4J9B2"/>
<organism evidence="2 3">
    <name type="scientific">Tritrichomonas foetus</name>
    <dbReference type="NCBI Taxonomy" id="1144522"/>
    <lineage>
        <taxon>Eukaryota</taxon>
        <taxon>Metamonada</taxon>
        <taxon>Parabasalia</taxon>
        <taxon>Tritrichomonadida</taxon>
        <taxon>Tritrichomonadidae</taxon>
        <taxon>Tritrichomonas</taxon>
    </lineage>
</organism>
<feature type="region of interest" description="Disordered" evidence="1">
    <location>
        <begin position="495"/>
        <end position="523"/>
    </location>
</feature>
<dbReference type="VEuPathDB" id="TrichDB:TRFO_38126"/>
<evidence type="ECO:0000256" key="1">
    <source>
        <dbReference type="SAM" id="MobiDB-lite"/>
    </source>
</evidence>
<dbReference type="CDD" id="cd01763">
    <property type="entry name" value="Ubl_SUMO_like"/>
    <property type="match status" value="1"/>
</dbReference>
<sequence length="523" mass="59356">MNYALLSPREKFHQFINNASFYGKWLIVSIENTPNDTSVLADPRVQNHPNMITDFISQALFRNNEVGNWFCYAYNLTHITESIIAIVDPFSTYVEDRIYGVKNANDLIAWITNFVQREGHRPQPNQILIEFEFPNKDCGFDIEKLKQRSSLSVSSIVSFHQIMGDFENYFNLPPKTFTFMYRGRIIKGIETPASLKMESKAKVQLIPTNSQILPSQPSPALKTTKYAPKTAAKPAAVPKIVNPAASNPPKKGGQVTLIFVDLNGGEHKTTVKRDRQLKFWLQDRCNALKLDFDKLNFRYKERFISVEKTPAELEMSTNDIIKCCKKPTPKPKDENPPTYAQGQYTGQYQSQIQSQKLQQHINSPILKTPNSFQQGNPLPKDFKVQDFVPKCVAKAPTSSNANTTTTNNSTSQATSNPNAKVTFNIIGPKKIEEKKTIRASTSFKAAMKDICKRYDLNYEEYRFIFKDKTVSEDSTPLDIGMCTGDVMQMRKRIIKKKKPDSQTGSPKELSQVEKPKQSSCLIC</sequence>
<comment type="caution">
    <text evidence="2">The sequence shown here is derived from an EMBL/GenBank/DDBJ whole genome shotgun (WGS) entry which is preliminary data.</text>
</comment>
<dbReference type="InterPro" id="IPR029071">
    <property type="entry name" value="Ubiquitin-like_domsf"/>
</dbReference>
<name>A0A1J4J9B2_9EUKA</name>
<feature type="compositionally biased region" description="Low complexity" evidence="1">
    <location>
        <begin position="395"/>
        <end position="419"/>
    </location>
</feature>
<dbReference type="SUPFAM" id="SSF54236">
    <property type="entry name" value="Ubiquitin-like"/>
    <property type="match status" value="3"/>
</dbReference>
<evidence type="ECO:0000313" key="2">
    <source>
        <dbReference type="EMBL" id="OHS95766.1"/>
    </source>
</evidence>